<keyword evidence="4 6" id="KW-0233">DNA recombination</keyword>
<comment type="similarity">
    <text evidence="6">Belongs to the RuvA family.</text>
</comment>
<dbReference type="InterPro" id="IPR036267">
    <property type="entry name" value="RuvA_C_sf"/>
</dbReference>
<dbReference type="Pfam" id="PF01330">
    <property type="entry name" value="RuvA_N"/>
    <property type="match status" value="1"/>
</dbReference>
<dbReference type="EMBL" id="MHML01000029">
    <property type="protein sequence ID" value="OGZ26371.1"/>
    <property type="molecule type" value="Genomic_DNA"/>
</dbReference>
<evidence type="ECO:0000256" key="5">
    <source>
        <dbReference type="ARBA" id="ARBA00023204"/>
    </source>
</evidence>
<keyword evidence="3 6" id="KW-0238">DNA-binding</keyword>
<keyword evidence="2 6" id="KW-0227">DNA damage</keyword>
<dbReference type="SMART" id="SM00278">
    <property type="entry name" value="HhH1"/>
    <property type="match status" value="2"/>
</dbReference>
<feature type="domain" description="Helix-hairpin-helix DNA-binding motif class 1" evidence="7">
    <location>
        <begin position="105"/>
        <end position="124"/>
    </location>
</feature>
<dbReference type="GO" id="GO:0000400">
    <property type="term" value="F:four-way junction DNA binding"/>
    <property type="evidence" value="ECO:0007669"/>
    <property type="project" value="UniProtKB-UniRule"/>
</dbReference>
<feature type="domain" description="Helix-hairpin-helix DNA-binding motif class 1" evidence="7">
    <location>
        <begin position="70"/>
        <end position="89"/>
    </location>
</feature>
<dbReference type="InterPro" id="IPR012340">
    <property type="entry name" value="NA-bd_OB-fold"/>
</dbReference>
<dbReference type="Gene3D" id="1.10.8.10">
    <property type="entry name" value="DNA helicase RuvA subunit, C-terminal domain"/>
    <property type="match status" value="1"/>
</dbReference>
<dbReference type="Proteomes" id="UP000179122">
    <property type="component" value="Unassembled WGS sequence"/>
</dbReference>
<evidence type="ECO:0000256" key="1">
    <source>
        <dbReference type="ARBA" id="ARBA00022490"/>
    </source>
</evidence>
<evidence type="ECO:0000313" key="9">
    <source>
        <dbReference type="Proteomes" id="UP000179122"/>
    </source>
</evidence>
<dbReference type="SUPFAM" id="SSF46929">
    <property type="entry name" value="DNA helicase RuvA subunit, C-terminal domain"/>
    <property type="match status" value="1"/>
</dbReference>
<dbReference type="Gene3D" id="1.10.150.20">
    <property type="entry name" value="5' to 3' exonuclease, C-terminal subdomain"/>
    <property type="match status" value="1"/>
</dbReference>
<reference evidence="8 9" key="1">
    <citation type="journal article" date="2016" name="Nat. Commun.">
        <title>Thousands of microbial genomes shed light on interconnected biogeochemical processes in an aquifer system.</title>
        <authorList>
            <person name="Anantharaman K."/>
            <person name="Brown C.T."/>
            <person name="Hug L.A."/>
            <person name="Sharon I."/>
            <person name="Castelle C.J."/>
            <person name="Probst A.J."/>
            <person name="Thomas B.C."/>
            <person name="Singh A."/>
            <person name="Wilkins M.J."/>
            <person name="Karaoz U."/>
            <person name="Brodie E.L."/>
            <person name="Williams K.H."/>
            <person name="Hubbard S.S."/>
            <person name="Banfield J.F."/>
        </authorList>
    </citation>
    <scope>NUCLEOTIDE SEQUENCE [LARGE SCALE GENOMIC DNA]</scope>
</reference>
<dbReference type="AlphaFoldDB" id="A0A1G2ELW9"/>
<dbReference type="InterPro" id="IPR011114">
    <property type="entry name" value="RuvA_C"/>
</dbReference>
<name>A0A1G2ELW9_9BACT</name>
<dbReference type="GO" id="GO:0009379">
    <property type="term" value="C:Holliday junction helicase complex"/>
    <property type="evidence" value="ECO:0007669"/>
    <property type="project" value="InterPro"/>
</dbReference>
<comment type="caution">
    <text evidence="6">Lacks conserved residue(s) required for the propagation of feature annotation.</text>
</comment>
<dbReference type="Pfam" id="PF14520">
    <property type="entry name" value="HHH_5"/>
    <property type="match status" value="1"/>
</dbReference>
<dbReference type="Gene3D" id="2.40.50.140">
    <property type="entry name" value="Nucleic acid-binding proteins"/>
    <property type="match status" value="1"/>
</dbReference>
<dbReference type="Pfam" id="PF07499">
    <property type="entry name" value="RuvA_C"/>
    <property type="match status" value="1"/>
</dbReference>
<evidence type="ECO:0000256" key="3">
    <source>
        <dbReference type="ARBA" id="ARBA00023125"/>
    </source>
</evidence>
<keyword evidence="8" id="KW-0067">ATP-binding</keyword>
<protein>
    <recommendedName>
        <fullName evidence="6">Holliday junction branch migration complex subunit RuvA</fullName>
    </recommendedName>
</protein>
<comment type="function">
    <text evidence="6">The RuvA-RuvB-RuvC complex processes Holliday junction (HJ) DNA during genetic recombination and DNA repair, while the RuvA-RuvB complex plays an important role in the rescue of blocked DNA replication forks via replication fork reversal (RFR). RuvA specifically binds to HJ cruciform DNA, conferring on it an open structure. The RuvB hexamer acts as an ATP-dependent pump, pulling dsDNA into and through the RuvAB complex. HJ branch migration allows RuvC to scan DNA until it finds its consensus sequence, where it cleaves and resolves the cruciform DNA.</text>
</comment>
<dbReference type="InterPro" id="IPR010994">
    <property type="entry name" value="RuvA_2-like"/>
</dbReference>
<comment type="domain">
    <text evidence="6">Has three domains with a flexible linker between the domains II and III and assumes an 'L' shape. Domain III is highly mobile and contacts RuvB.</text>
</comment>
<dbReference type="InterPro" id="IPR013849">
    <property type="entry name" value="DNA_helicase_Holl-junc_RuvA_I"/>
</dbReference>
<comment type="caution">
    <text evidence="8">The sequence shown here is derived from an EMBL/GenBank/DDBJ whole genome shotgun (WGS) entry which is preliminary data.</text>
</comment>
<keyword evidence="5 6" id="KW-0234">DNA repair</keyword>
<feature type="region of interest" description="Domain II" evidence="6">
    <location>
        <begin position="62"/>
        <end position="139"/>
    </location>
</feature>
<organism evidence="8 9">
    <name type="scientific">Candidatus Nealsonbacteria bacterium RIFCSPLOWO2_12_FULL_39_31</name>
    <dbReference type="NCBI Taxonomy" id="1801676"/>
    <lineage>
        <taxon>Bacteria</taxon>
        <taxon>Candidatus Nealsoniibacteriota</taxon>
    </lineage>
</organism>
<evidence type="ECO:0000256" key="2">
    <source>
        <dbReference type="ARBA" id="ARBA00022763"/>
    </source>
</evidence>
<keyword evidence="8" id="KW-0547">Nucleotide-binding</keyword>
<dbReference type="GO" id="GO:0006310">
    <property type="term" value="P:DNA recombination"/>
    <property type="evidence" value="ECO:0007669"/>
    <property type="project" value="UniProtKB-UniRule"/>
</dbReference>
<evidence type="ECO:0000256" key="6">
    <source>
        <dbReference type="HAMAP-Rule" id="MF_00031"/>
    </source>
</evidence>
<dbReference type="GO" id="GO:0006281">
    <property type="term" value="P:DNA repair"/>
    <property type="evidence" value="ECO:0007669"/>
    <property type="project" value="UniProtKB-UniRule"/>
</dbReference>
<dbReference type="SUPFAM" id="SSF50249">
    <property type="entry name" value="Nucleic acid-binding proteins"/>
    <property type="match status" value="1"/>
</dbReference>
<dbReference type="InterPro" id="IPR003583">
    <property type="entry name" value="Hlx-hairpin-Hlx_DNA-bd_motif"/>
</dbReference>
<dbReference type="GO" id="GO:0048476">
    <property type="term" value="C:Holliday junction resolvase complex"/>
    <property type="evidence" value="ECO:0007669"/>
    <property type="project" value="UniProtKB-UniRule"/>
</dbReference>
<dbReference type="SUPFAM" id="SSF47781">
    <property type="entry name" value="RuvA domain 2-like"/>
    <property type="match status" value="1"/>
</dbReference>
<comment type="subunit">
    <text evidence="6">Homotetramer. Forms an RuvA(8)-RuvB(12)-Holliday junction (HJ) complex. HJ DNA is sandwiched between 2 RuvA tetramers; dsDNA enters through RuvA and exits via RuvB. An RuvB hexamer assembles on each DNA strand where it exits the tetramer. Each RuvB hexamer is contacted by two RuvA subunits (via domain III) on 2 adjacent RuvB subunits; this complex drives branch migration. In the full resolvosome a probable DNA-RuvA(4)-RuvB(12)-RuvC(2) complex forms which resolves the HJ.</text>
</comment>
<evidence type="ECO:0000259" key="7">
    <source>
        <dbReference type="SMART" id="SM00278"/>
    </source>
</evidence>
<dbReference type="GO" id="GO:0009378">
    <property type="term" value="F:four-way junction helicase activity"/>
    <property type="evidence" value="ECO:0007669"/>
    <property type="project" value="InterPro"/>
</dbReference>
<dbReference type="GO" id="GO:0005524">
    <property type="term" value="F:ATP binding"/>
    <property type="evidence" value="ECO:0007669"/>
    <property type="project" value="InterPro"/>
</dbReference>
<accession>A0A1G2ELW9</accession>
<evidence type="ECO:0000313" key="8">
    <source>
        <dbReference type="EMBL" id="OGZ26371.1"/>
    </source>
</evidence>
<dbReference type="InterPro" id="IPR000085">
    <property type="entry name" value="RuvA"/>
</dbReference>
<dbReference type="CDD" id="cd14332">
    <property type="entry name" value="UBA_RuvA_C"/>
    <property type="match status" value="1"/>
</dbReference>
<evidence type="ECO:0000256" key="4">
    <source>
        <dbReference type="ARBA" id="ARBA00023172"/>
    </source>
</evidence>
<dbReference type="GO" id="GO:0005737">
    <property type="term" value="C:cytoplasm"/>
    <property type="evidence" value="ECO:0007669"/>
    <property type="project" value="UniProtKB-SubCell"/>
</dbReference>
<dbReference type="HAMAP" id="MF_00031">
    <property type="entry name" value="DNA_HJ_migration_RuvA"/>
    <property type="match status" value="1"/>
</dbReference>
<feature type="region of interest" description="Domain III" evidence="6">
    <location>
        <begin position="144"/>
        <end position="187"/>
    </location>
</feature>
<proteinExistence type="inferred from homology"/>
<gene>
    <name evidence="6" type="primary">ruvA</name>
    <name evidence="8" type="ORF">A3F95_02205</name>
</gene>
<keyword evidence="8" id="KW-0378">Hydrolase</keyword>
<keyword evidence="1 6" id="KW-0963">Cytoplasm</keyword>
<dbReference type="NCBIfam" id="TIGR00084">
    <property type="entry name" value="ruvA"/>
    <property type="match status" value="1"/>
</dbReference>
<keyword evidence="8" id="KW-0347">Helicase</keyword>
<comment type="subcellular location">
    <subcellularLocation>
        <location evidence="6">Cytoplasm</location>
    </subcellularLocation>
</comment>
<sequence length="187" mass="20497">MISYIEGRIKLRGNKFLTIIANGLGYKVHTLPDTLRKSGDTAGLWTHLRVKEDALELYGFESYPELEFFETLIQISGIGPKSAMGILSIASLDMIKKAISSGEVSYLTKVSGIGKKTAERIIIELRDKMGKLDESAGAAFKDEQDVMEALKSLGYSPSEAREAIKKIPDSITGVNARIKEALKMLGK</sequence>